<dbReference type="RefSeq" id="WP_289401297.1">
    <property type="nucleotide sequence ID" value="NZ_JAQIBC010000001.1"/>
</dbReference>
<keyword evidence="3 8" id="KW-0812">Transmembrane</keyword>
<feature type="transmembrane region" description="Helical" evidence="8">
    <location>
        <begin position="252"/>
        <end position="273"/>
    </location>
</feature>
<reference evidence="10" key="1">
    <citation type="submission" date="2023-01" db="EMBL/GenBank/DDBJ databases">
        <title>Sulfurovum sp. XTW-4 genome assembly.</title>
        <authorList>
            <person name="Wang J."/>
        </authorList>
    </citation>
    <scope>NUCLEOTIDE SEQUENCE</scope>
    <source>
        <strain evidence="10">XTW-4</strain>
    </source>
</reference>
<keyword evidence="4 8" id="KW-1133">Transmembrane helix</keyword>
<evidence type="ECO:0000256" key="3">
    <source>
        <dbReference type="ARBA" id="ARBA00022692"/>
    </source>
</evidence>
<comment type="caution">
    <text evidence="10">The sequence shown here is derived from an EMBL/GenBank/DDBJ whole genome shotgun (WGS) entry which is preliminary data.</text>
</comment>
<evidence type="ECO:0000313" key="11">
    <source>
        <dbReference type="Proteomes" id="UP001169066"/>
    </source>
</evidence>
<dbReference type="EMBL" id="JAQIBC010000001">
    <property type="protein sequence ID" value="MDM5263190.1"/>
    <property type="molecule type" value="Genomic_DNA"/>
</dbReference>
<organism evidence="10 11">
    <name type="scientific">Sulfurovum xiamenensis</name>
    <dbReference type="NCBI Taxonomy" id="3019066"/>
    <lineage>
        <taxon>Bacteria</taxon>
        <taxon>Pseudomonadati</taxon>
        <taxon>Campylobacterota</taxon>
        <taxon>Epsilonproteobacteria</taxon>
        <taxon>Campylobacterales</taxon>
        <taxon>Sulfurovaceae</taxon>
        <taxon>Sulfurovum</taxon>
    </lineage>
</organism>
<evidence type="ECO:0000256" key="6">
    <source>
        <dbReference type="RuleBase" id="RU004057"/>
    </source>
</evidence>
<dbReference type="PANTHER" id="PTHR30625:SF11">
    <property type="entry name" value="MOTA_TOLQ_EXBB PROTON CHANNEL DOMAIN-CONTAINING PROTEIN"/>
    <property type="match status" value="1"/>
</dbReference>
<evidence type="ECO:0000259" key="9">
    <source>
        <dbReference type="Pfam" id="PF01618"/>
    </source>
</evidence>
<comment type="subcellular location">
    <subcellularLocation>
        <location evidence="1">Cell inner membrane</location>
        <topology evidence="1">Multi-pass membrane protein</topology>
    </subcellularLocation>
    <subcellularLocation>
        <location evidence="6">Membrane</location>
        <topology evidence="6">Multi-pass membrane protein</topology>
    </subcellularLocation>
</comment>
<evidence type="ECO:0000256" key="7">
    <source>
        <dbReference type="SAM" id="Coils"/>
    </source>
</evidence>
<name>A0ABT7QQ14_9BACT</name>
<evidence type="ECO:0000256" key="4">
    <source>
        <dbReference type="ARBA" id="ARBA00022989"/>
    </source>
</evidence>
<keyword evidence="5 8" id="KW-0472">Membrane</keyword>
<keyword evidence="6" id="KW-0813">Transport</keyword>
<dbReference type="InterPro" id="IPR050790">
    <property type="entry name" value="ExbB/TolQ_transport"/>
</dbReference>
<dbReference type="Proteomes" id="UP001169066">
    <property type="component" value="Unassembled WGS sequence"/>
</dbReference>
<evidence type="ECO:0000256" key="2">
    <source>
        <dbReference type="ARBA" id="ARBA00022475"/>
    </source>
</evidence>
<feature type="transmembrane region" description="Helical" evidence="8">
    <location>
        <begin position="351"/>
        <end position="372"/>
    </location>
</feature>
<gene>
    <name evidence="10" type="ORF">PF327_03195</name>
</gene>
<dbReference type="Pfam" id="PF01618">
    <property type="entry name" value="MotA_ExbB"/>
    <property type="match status" value="1"/>
</dbReference>
<evidence type="ECO:0000256" key="1">
    <source>
        <dbReference type="ARBA" id="ARBA00004429"/>
    </source>
</evidence>
<protein>
    <submittedName>
        <fullName evidence="10">MotA/TolQ/ExbB proton channel family protein</fullName>
    </submittedName>
</protein>
<evidence type="ECO:0000313" key="10">
    <source>
        <dbReference type="EMBL" id="MDM5263190.1"/>
    </source>
</evidence>
<keyword evidence="2" id="KW-1003">Cell membrane</keyword>
<feature type="transmembrane region" description="Helical" evidence="8">
    <location>
        <begin position="392"/>
        <end position="417"/>
    </location>
</feature>
<evidence type="ECO:0000256" key="8">
    <source>
        <dbReference type="SAM" id="Phobius"/>
    </source>
</evidence>
<sequence length="444" mass="48396">MKALSITKLFFTIVTFVSLSVSLQAGELERAYQKEYAFLKAQKAELEKRLEIDTVQQANELQASKEKVEALQAQLLEVSEKTKVSSEKLEKLSKMLAEKEDNGGLTGNVVNQARLALEPYGVKIADVNTTNDVEKIKQAFGRSITLYSELSSLRNEKGAFYLPDGKKVQGDIVKVGNIAAYGIAKEAAGALAPAGDGNYKLWNAVGSSDDAKAMFAKEKTETIDIFAYENLDKEVDYVTEKTFVDTMEDGGIIGYIIFALGLFGLVLLGLRVINLMRASTNVQDITQIVVEKVESGKKDEALDAIKGFEGSTARVIKSTLRNIDKNREHVEDVIMENILNESTQIDKFGSFVLVIAAVAPLMGLLGTVTGMIETFEVITEFGTGDPKLLSGGISAALVTTMQGLIVAIPLLLIGNLLSGWAQSIKDSMEQKALHIVNLYEKYRG</sequence>
<feature type="domain" description="MotA/TolQ/ExbB proton channel" evidence="9">
    <location>
        <begin position="313"/>
        <end position="429"/>
    </location>
</feature>
<evidence type="ECO:0000256" key="5">
    <source>
        <dbReference type="ARBA" id="ARBA00023136"/>
    </source>
</evidence>
<keyword evidence="6" id="KW-0653">Protein transport</keyword>
<keyword evidence="11" id="KW-1185">Reference proteome</keyword>
<feature type="coiled-coil region" evidence="7">
    <location>
        <begin position="29"/>
        <end position="81"/>
    </location>
</feature>
<dbReference type="InterPro" id="IPR002898">
    <property type="entry name" value="MotA_ExbB_proton_chnl"/>
</dbReference>
<proteinExistence type="inferred from homology"/>
<comment type="similarity">
    <text evidence="6">Belongs to the exbB/tolQ family.</text>
</comment>
<accession>A0ABT7QQ14</accession>
<dbReference type="PANTHER" id="PTHR30625">
    <property type="entry name" value="PROTEIN TOLQ"/>
    <property type="match status" value="1"/>
</dbReference>
<keyword evidence="7" id="KW-0175">Coiled coil</keyword>